<dbReference type="EMBL" id="UZAE01008933">
    <property type="protein sequence ID" value="VDO02756.1"/>
    <property type="molecule type" value="Genomic_DNA"/>
</dbReference>
<evidence type="ECO:0000313" key="3">
    <source>
        <dbReference type="Proteomes" id="UP000278807"/>
    </source>
</evidence>
<dbReference type="Proteomes" id="UP000278807">
    <property type="component" value="Unassembled WGS sequence"/>
</dbReference>
<reference evidence="4" key="1">
    <citation type="submission" date="2017-02" db="UniProtKB">
        <authorList>
            <consortium name="WormBaseParasite"/>
        </authorList>
    </citation>
    <scope>IDENTIFICATION</scope>
</reference>
<proteinExistence type="predicted"/>
<keyword evidence="3" id="KW-1185">Reference proteome</keyword>
<organism evidence="4">
    <name type="scientific">Rodentolepis nana</name>
    <name type="common">Dwarf tapeworm</name>
    <name type="synonym">Hymenolepis nana</name>
    <dbReference type="NCBI Taxonomy" id="102285"/>
    <lineage>
        <taxon>Eukaryota</taxon>
        <taxon>Metazoa</taxon>
        <taxon>Spiralia</taxon>
        <taxon>Lophotrochozoa</taxon>
        <taxon>Platyhelminthes</taxon>
        <taxon>Cestoda</taxon>
        <taxon>Eucestoda</taxon>
        <taxon>Cyclophyllidea</taxon>
        <taxon>Hymenolepididae</taxon>
        <taxon>Rodentolepis</taxon>
    </lineage>
</organism>
<reference evidence="2 3" key="2">
    <citation type="submission" date="2018-11" db="EMBL/GenBank/DDBJ databases">
        <authorList>
            <consortium name="Pathogen Informatics"/>
        </authorList>
    </citation>
    <scope>NUCLEOTIDE SEQUENCE [LARGE SCALE GENOMIC DNA]</scope>
</reference>
<sequence length="76" mass="8535">MMPSFPQHRLKRKASPGDDTARGLVAPVNPIQEASSGLFDATFDRILSPDYEWNMNRLSMLIAGRPNWMVLCQCSP</sequence>
<evidence type="ECO:0000313" key="4">
    <source>
        <dbReference type="WBParaSite" id="HNAJ_0000690001-mRNA-1"/>
    </source>
</evidence>
<dbReference type="AlphaFoldDB" id="A0A0R3TIK9"/>
<protein>
    <submittedName>
        <fullName evidence="2 4">Uncharacterized protein</fullName>
    </submittedName>
</protein>
<accession>A0A0R3TIK9</accession>
<feature type="region of interest" description="Disordered" evidence="1">
    <location>
        <begin position="1"/>
        <end position="24"/>
    </location>
</feature>
<name>A0A0R3TIK9_RODNA</name>
<gene>
    <name evidence="2" type="ORF">HNAJ_LOCUS6896</name>
</gene>
<dbReference type="WBParaSite" id="HNAJ_0000690001-mRNA-1">
    <property type="protein sequence ID" value="HNAJ_0000690001-mRNA-1"/>
    <property type="gene ID" value="HNAJ_0000690001"/>
</dbReference>
<evidence type="ECO:0000256" key="1">
    <source>
        <dbReference type="SAM" id="MobiDB-lite"/>
    </source>
</evidence>
<evidence type="ECO:0000313" key="2">
    <source>
        <dbReference type="EMBL" id="VDO02756.1"/>
    </source>
</evidence>